<proteinExistence type="predicted"/>
<dbReference type="EMBL" id="CP036426">
    <property type="protein sequence ID" value="QDV35898.1"/>
    <property type="molecule type" value="Genomic_DNA"/>
</dbReference>
<name>A0A518H504_9BACT</name>
<sequence>MYARSRTRSPAGRRRGVVLILVLAMMGLLAVIGVSFATFSGQARSAARSYSKKLNRPRVDALFNYAIGQLINDTSNPMSALYGHGLKRDMYGSDGDANGFLDQTPTGQPLQIAGNPAPTGTPATSGNTIRWTVTTNLPFNGFNYISWYLRLPQLDAIPNVSPASASHTLQVTNQREVGGVYQFDLSGVHVMPRDSGGNPLLTRPLANMQFELDSRFRHAFNGTGMAALNSVTSQSSVVGAGNAQAAQFGNFRLSGGLLNGNRDAVAPFDLNASGIGVDEDYDAPDLENWFLAVQSADGRTVIPSFHRPGILVDHDPANPGVLTDMTFPGPQNYAVNTADRFRSVRAVSKILRPRPVDHPTAGFSALSPNADGTITYDVDNDGDGQPDSVWLDLGYPAQRADDGTLYKPLFSFMVLGLNGRMPLNTAGNLNNRFAVDDPATPNVDEAGMPLFSHASHLGYSPSEINPSYGLQNTLDSTLVGGVNVPDEQKPLHQQFDDAVYPGASYRHIPVSLTQLRSLLTGTRPFDENNADANSVLVQGRRIGFANNVNDEDPTDPVERSGSPVVPGRWGEPNAVPPQLNAANTGGDIVAGPLHRALNFSDRNPVQPGYSPFSDSQYRVDGIDDNYDTYDFAPPRPDPSDPQLYGPEAGQYYADQTFDPAIRRNLYLDLSAGLIPGPQGMPLLASERYQRFVTPIDPTGVGQVYRFNRVPNDPASLLPPDIGPDSKGRVGFFHYFRPPGVPLDVDDYDVFGAAGRSIHNADGGGAPARLIPNENRTSAPNRPSYPLARSRHNEYRGFESFRAPGGTNASHMAAMPYDRSTAPDAAGNPASNRGYAPRDPANPNLPLPPDNLFDTANGAYVGTFTDAVNSRQNSRLLGPIPAGAPAAVPATPVHNYPLTGSLLYNDPNEMNLYQPDGTDAPFGLTDLEWLYRSHDVDGDELDSRLAQLAPISFVEAADSLTRRRLFSVETWDRIDATFAHDNPDGVGNVFDTSLSAPYLSAGDPARAPSARQQLAQVNARFAAGASASIDLLGLQTPNIHHRGRRINLNHPLPHSYDPYEPVRQKWISETYETLKLILPPQSIDTPHELAQLGQFVVNIIDFRDPDNTITIWENPDLLHLPARRDGSNNYPPSIHLPYLDTGAPDLNVDSDGDGVVDYDPTLDAGEAGLGAYENPLARRLTTYGMEYQPVALNEVLAFRFNYFDPGGPATNSPAVRFYIELVNMLTKDGIDDADQPDGHDPADLDLQYWDFVLVREDPTVGAPTPGTPYYHPVYVRPDPITGQVPQVAGVAPPVLPDDFAGTAAEITALPPEQARPVVVGTGKAVEPNDTGTSFDERRRSYIDFATVSPFDGTGGGLDKRVPAMDPDEIGDPASYFVIGGTRFGGTGTPPPLDDLLEDELRDDNDGKFFDPDDWDLIPDSYVDAAATSDASPFKKPDGTDRKEGLYHWLYLRRPANPLLPPDPNTNPLVVVDSIRFPFSASDGRGQESSGTAVVLNSPTQPIYAIERPQPFRGGQIVPDPDDRLSPLYIYGTSEQARAIRSGGGDETYYNLGGMNQVATTEDIRHTLEDPNRAGRYELDDGTNDEDFQEAWDYVVFNDRDFMSVAELMLVPGSPPGLFTKQFASQPPPPDRLQPGSPALTIPQQFARRIAAAPAYTPATSDTITTRGAFYRLPPTSRSGGSIDFDFVPGHWAEDAADPGNAPTNGVSPAIEHTEVRSYPYLVDKFFYTSDPRTVIDPSVAGDGHRVGGPTSAGWHRMLEFFEVPSPVLDAIGPVAQGVNFDWYRQDLRPGLLNPNLIVDEEVFFGLLDDPRLLDAGNVIGRIQNSNNTSMPRVVTQVDLNGTPTASYPMANRGVTVFTTDAAGQFLSTEPTSLNYPQGGMKLPFADFLKQRHGGSGFLFAYGDGATGAPYPGAIAGNDDQKVSRDRPYRSLAYPYIQSTLLRPATMEPSAFTNPVLDVNPYAFDPGLRNRHLDPGFLYRPVAANPRSYYPALRTQVVSTFPRIPPIGFPIVPPVPPRRLFQVPDYGISNETSTAPNFDYGLDHDQNAATAVVGRFSGSNAAVGTIANDSNPTHYVPIADVNAANTARPLPSIGMSGGATPTTLFPPQTTTTSEGPPAVGVSYLGGTFVPTPPSASGPDPIGPFLDMRRHPYYRTELIQKMTNLTTPRTHQFAVWVTVGFFEVVRPGDRAQLVPDELGPELGSASGNIARHRMFFILDRSRATGYDPRNPGQYRDVVLWSRRIE</sequence>
<dbReference type="OrthoDB" id="219623at2"/>
<gene>
    <name evidence="2" type="ORF">ElP_38060</name>
</gene>
<dbReference type="Proteomes" id="UP000317835">
    <property type="component" value="Chromosome"/>
</dbReference>
<evidence type="ECO:0000256" key="1">
    <source>
        <dbReference type="SAM" id="MobiDB-lite"/>
    </source>
</evidence>
<dbReference type="KEGG" id="tpla:ElP_38060"/>
<protein>
    <submittedName>
        <fullName evidence="2">Uncharacterized protein</fullName>
    </submittedName>
</protein>
<evidence type="ECO:0000313" key="2">
    <source>
        <dbReference type="EMBL" id="QDV35898.1"/>
    </source>
</evidence>
<feature type="region of interest" description="Disordered" evidence="1">
    <location>
        <begin position="546"/>
        <end position="575"/>
    </location>
</feature>
<accession>A0A518H504</accession>
<evidence type="ECO:0000313" key="3">
    <source>
        <dbReference type="Proteomes" id="UP000317835"/>
    </source>
</evidence>
<organism evidence="2 3">
    <name type="scientific">Tautonia plasticadhaerens</name>
    <dbReference type="NCBI Taxonomy" id="2527974"/>
    <lineage>
        <taxon>Bacteria</taxon>
        <taxon>Pseudomonadati</taxon>
        <taxon>Planctomycetota</taxon>
        <taxon>Planctomycetia</taxon>
        <taxon>Isosphaerales</taxon>
        <taxon>Isosphaeraceae</taxon>
        <taxon>Tautonia</taxon>
    </lineage>
</organism>
<keyword evidence="3" id="KW-1185">Reference proteome</keyword>
<feature type="region of interest" description="Disordered" evidence="1">
    <location>
        <begin position="817"/>
        <end position="843"/>
    </location>
</feature>
<reference evidence="2 3" key="1">
    <citation type="submission" date="2019-02" db="EMBL/GenBank/DDBJ databases">
        <title>Deep-cultivation of Planctomycetes and their phenomic and genomic characterization uncovers novel biology.</title>
        <authorList>
            <person name="Wiegand S."/>
            <person name="Jogler M."/>
            <person name="Boedeker C."/>
            <person name="Pinto D."/>
            <person name="Vollmers J."/>
            <person name="Rivas-Marin E."/>
            <person name="Kohn T."/>
            <person name="Peeters S.H."/>
            <person name="Heuer A."/>
            <person name="Rast P."/>
            <person name="Oberbeckmann S."/>
            <person name="Bunk B."/>
            <person name="Jeske O."/>
            <person name="Meyerdierks A."/>
            <person name="Storesund J.E."/>
            <person name="Kallscheuer N."/>
            <person name="Luecker S."/>
            <person name="Lage O.M."/>
            <person name="Pohl T."/>
            <person name="Merkel B.J."/>
            <person name="Hornburger P."/>
            <person name="Mueller R.-W."/>
            <person name="Bruemmer F."/>
            <person name="Labrenz M."/>
            <person name="Spormann A.M."/>
            <person name="Op den Camp H."/>
            <person name="Overmann J."/>
            <person name="Amann R."/>
            <person name="Jetten M.S.M."/>
            <person name="Mascher T."/>
            <person name="Medema M.H."/>
            <person name="Devos D.P."/>
            <person name="Kaster A.-K."/>
            <person name="Ovreas L."/>
            <person name="Rohde M."/>
            <person name="Galperin M.Y."/>
            <person name="Jogler C."/>
        </authorList>
    </citation>
    <scope>NUCLEOTIDE SEQUENCE [LARGE SCALE GENOMIC DNA]</scope>
    <source>
        <strain evidence="2 3">ElP</strain>
    </source>
</reference>
<dbReference type="RefSeq" id="WP_145271805.1">
    <property type="nucleotide sequence ID" value="NZ_CP036426.1"/>
</dbReference>